<dbReference type="Proteomes" id="UP000265520">
    <property type="component" value="Unassembled WGS sequence"/>
</dbReference>
<name>A0A392PSJ2_9FABA</name>
<dbReference type="EMBL" id="LXQA010094910">
    <property type="protein sequence ID" value="MCI15071.1"/>
    <property type="molecule type" value="Genomic_DNA"/>
</dbReference>
<keyword evidence="1" id="KW-0675">Receptor</keyword>
<keyword evidence="2" id="KW-1185">Reference proteome</keyword>
<organism evidence="1 2">
    <name type="scientific">Trifolium medium</name>
    <dbReference type="NCBI Taxonomy" id="97028"/>
    <lineage>
        <taxon>Eukaryota</taxon>
        <taxon>Viridiplantae</taxon>
        <taxon>Streptophyta</taxon>
        <taxon>Embryophyta</taxon>
        <taxon>Tracheophyta</taxon>
        <taxon>Spermatophyta</taxon>
        <taxon>Magnoliopsida</taxon>
        <taxon>eudicotyledons</taxon>
        <taxon>Gunneridae</taxon>
        <taxon>Pentapetalae</taxon>
        <taxon>rosids</taxon>
        <taxon>fabids</taxon>
        <taxon>Fabales</taxon>
        <taxon>Fabaceae</taxon>
        <taxon>Papilionoideae</taxon>
        <taxon>50 kb inversion clade</taxon>
        <taxon>NPAAA clade</taxon>
        <taxon>Hologalegina</taxon>
        <taxon>IRL clade</taxon>
        <taxon>Trifolieae</taxon>
        <taxon>Trifolium</taxon>
    </lineage>
</organism>
<reference evidence="1 2" key="1">
    <citation type="journal article" date="2018" name="Front. Plant Sci.">
        <title>Red Clover (Trifolium pratense) and Zigzag Clover (T. medium) - A Picture of Genomic Similarities and Differences.</title>
        <authorList>
            <person name="Dluhosova J."/>
            <person name="Istvanek J."/>
            <person name="Nedelnik J."/>
            <person name="Repkova J."/>
        </authorList>
    </citation>
    <scope>NUCLEOTIDE SEQUENCE [LARGE SCALE GENOMIC DNA]</scope>
    <source>
        <strain evidence="2">cv. 10/8</strain>
        <tissue evidence="1">Leaf</tissue>
    </source>
</reference>
<feature type="non-terminal residue" evidence="1">
    <location>
        <position position="97"/>
    </location>
</feature>
<evidence type="ECO:0000313" key="1">
    <source>
        <dbReference type="EMBL" id="MCI15071.1"/>
    </source>
</evidence>
<sequence>MEQAVIDVNSNSSILHSTQLVLHMQTSNCSGFDGMIQGEPVFDSWSEQFLAKLYLPCGRTLDFRPTPPGTQGVELDSTTNSKMVLESLQDPLDHLLS</sequence>
<comment type="caution">
    <text evidence="1">The sequence shown here is derived from an EMBL/GenBank/DDBJ whole genome shotgun (WGS) entry which is preliminary data.</text>
</comment>
<evidence type="ECO:0000313" key="2">
    <source>
        <dbReference type="Proteomes" id="UP000265520"/>
    </source>
</evidence>
<proteinExistence type="predicted"/>
<dbReference type="AlphaFoldDB" id="A0A392PSJ2"/>
<accession>A0A392PSJ2</accession>
<protein>
    <submittedName>
        <fullName evidence="1">Glutamate receptor 3.2</fullName>
    </submittedName>
</protein>